<name>A0ABT6FM41_9FLAO</name>
<keyword evidence="2" id="KW-1185">Reference proteome</keyword>
<dbReference type="EMBL" id="JAPMUA010000001">
    <property type="protein sequence ID" value="MDG3584325.1"/>
    <property type="molecule type" value="Genomic_DNA"/>
</dbReference>
<protein>
    <submittedName>
        <fullName evidence="1">Uncharacterized protein</fullName>
    </submittedName>
</protein>
<organism evidence="1 2">
    <name type="scientific">Galbibacter pacificus</name>
    <dbReference type="NCBI Taxonomy" id="2996052"/>
    <lineage>
        <taxon>Bacteria</taxon>
        <taxon>Pseudomonadati</taxon>
        <taxon>Bacteroidota</taxon>
        <taxon>Flavobacteriia</taxon>
        <taxon>Flavobacteriales</taxon>
        <taxon>Flavobacteriaceae</taxon>
        <taxon>Galbibacter</taxon>
    </lineage>
</organism>
<sequence length="84" mass="9929">MSDFDAKTHWEDIYKTKKPDQVSWFQDVPKTYTALLYGNKMRHHYKQFLLKISKKSISVTITIPPPSIQCKTLFFATSRNVNQF</sequence>
<evidence type="ECO:0000313" key="1">
    <source>
        <dbReference type="EMBL" id="MDG3584325.1"/>
    </source>
</evidence>
<proteinExistence type="predicted"/>
<dbReference type="Proteomes" id="UP001153642">
    <property type="component" value="Unassembled WGS sequence"/>
</dbReference>
<dbReference type="RefSeq" id="WP_277898098.1">
    <property type="nucleotide sequence ID" value="NZ_JAPMUA010000001.1"/>
</dbReference>
<evidence type="ECO:0000313" key="2">
    <source>
        <dbReference type="Proteomes" id="UP001153642"/>
    </source>
</evidence>
<accession>A0ABT6FM41</accession>
<comment type="caution">
    <text evidence="1">The sequence shown here is derived from an EMBL/GenBank/DDBJ whole genome shotgun (WGS) entry which is preliminary data.</text>
</comment>
<reference evidence="1" key="1">
    <citation type="submission" date="2022-11" db="EMBL/GenBank/DDBJ databases">
        <title>High-quality draft genome sequence of Galbibacter sp. strain CMA-7.</title>
        <authorList>
            <person name="Wei L."/>
            <person name="Dong C."/>
            <person name="Shao Z."/>
        </authorList>
    </citation>
    <scope>NUCLEOTIDE SEQUENCE</scope>
    <source>
        <strain evidence="1">CMA-7</strain>
    </source>
</reference>
<gene>
    <name evidence="1" type="ORF">OSR52_00485</name>
</gene>